<feature type="transmembrane region" description="Helical" evidence="6">
    <location>
        <begin position="247"/>
        <end position="266"/>
    </location>
</feature>
<dbReference type="PANTHER" id="PTHR22911:SF6">
    <property type="entry name" value="SOLUTE CARRIER FAMILY 35 MEMBER G1"/>
    <property type="match status" value="1"/>
</dbReference>
<evidence type="ECO:0000313" key="8">
    <source>
        <dbReference type="EMBL" id="CUN87368.1"/>
    </source>
</evidence>
<evidence type="ECO:0000259" key="7">
    <source>
        <dbReference type="Pfam" id="PF00892"/>
    </source>
</evidence>
<feature type="transmembrane region" description="Helical" evidence="6">
    <location>
        <begin position="109"/>
        <end position="126"/>
    </location>
</feature>
<protein>
    <submittedName>
        <fullName evidence="8">Carboxylate/amino acid/amine transporter</fullName>
    </submittedName>
</protein>
<feature type="domain" description="EamA" evidence="7">
    <location>
        <begin position="13"/>
        <end position="149"/>
    </location>
</feature>
<feature type="domain" description="EamA" evidence="7">
    <location>
        <begin position="162"/>
        <end position="289"/>
    </location>
</feature>
<feature type="transmembrane region" description="Helical" evidence="6">
    <location>
        <begin position="272"/>
        <end position="291"/>
    </location>
</feature>
<dbReference type="InterPro" id="IPR037185">
    <property type="entry name" value="EmrE-like"/>
</dbReference>
<dbReference type="SUPFAM" id="SSF103481">
    <property type="entry name" value="Multidrug resistance efflux transporter EmrE"/>
    <property type="match status" value="2"/>
</dbReference>
<evidence type="ECO:0000256" key="4">
    <source>
        <dbReference type="ARBA" id="ARBA00022989"/>
    </source>
</evidence>
<accession>A0ABM9UQ15</accession>
<feature type="transmembrane region" description="Helical" evidence="6">
    <location>
        <begin position="185"/>
        <end position="207"/>
    </location>
</feature>
<dbReference type="InterPro" id="IPR000620">
    <property type="entry name" value="EamA_dom"/>
</dbReference>
<comment type="subcellular location">
    <subcellularLocation>
        <location evidence="1">Membrane</location>
        <topology evidence="1">Multi-pass membrane protein</topology>
    </subcellularLocation>
</comment>
<dbReference type="Proteomes" id="UP000095488">
    <property type="component" value="Unassembled WGS sequence"/>
</dbReference>
<evidence type="ECO:0000256" key="2">
    <source>
        <dbReference type="ARBA" id="ARBA00007362"/>
    </source>
</evidence>
<feature type="transmembrane region" description="Helical" evidence="6">
    <location>
        <begin position="81"/>
        <end position="103"/>
    </location>
</feature>
<dbReference type="Pfam" id="PF00892">
    <property type="entry name" value="EamA"/>
    <property type="match status" value="2"/>
</dbReference>
<comment type="caution">
    <text evidence="8">The sequence shown here is derived from an EMBL/GenBank/DDBJ whole genome shotgun (WGS) entry which is preliminary data.</text>
</comment>
<reference evidence="8 9" key="1">
    <citation type="submission" date="2015-09" db="EMBL/GenBank/DDBJ databases">
        <authorList>
            <consortium name="Pathogen Informatics"/>
        </authorList>
    </citation>
    <scope>NUCLEOTIDE SEQUENCE [LARGE SCALE GENOMIC DNA]</scope>
    <source>
        <strain evidence="8 9">2789STDY5834858</strain>
    </source>
</reference>
<dbReference type="EMBL" id="CYZR01000004">
    <property type="protein sequence ID" value="CUN87368.1"/>
    <property type="molecule type" value="Genomic_DNA"/>
</dbReference>
<keyword evidence="3 6" id="KW-0812">Transmembrane</keyword>
<dbReference type="PANTHER" id="PTHR22911">
    <property type="entry name" value="ACYL-MALONYL CONDENSING ENZYME-RELATED"/>
    <property type="match status" value="1"/>
</dbReference>
<keyword evidence="4 6" id="KW-1133">Transmembrane helix</keyword>
<comment type="similarity">
    <text evidence="2">Belongs to the EamA transporter family.</text>
</comment>
<keyword evidence="5 6" id="KW-0472">Membrane</keyword>
<evidence type="ECO:0000256" key="3">
    <source>
        <dbReference type="ARBA" id="ARBA00022692"/>
    </source>
</evidence>
<proteinExistence type="inferred from homology"/>
<evidence type="ECO:0000256" key="5">
    <source>
        <dbReference type="ARBA" id="ARBA00023136"/>
    </source>
</evidence>
<feature type="transmembrane region" description="Helical" evidence="6">
    <location>
        <begin position="133"/>
        <end position="150"/>
    </location>
</feature>
<feature type="transmembrane region" description="Helical" evidence="6">
    <location>
        <begin position="213"/>
        <end position="235"/>
    </location>
</feature>
<gene>
    <name evidence="8" type="ORF">ERS852473_01298</name>
</gene>
<evidence type="ECO:0000256" key="6">
    <source>
        <dbReference type="SAM" id="Phobius"/>
    </source>
</evidence>
<sequence length="307" mass="33664">MSEKFNSLDNRKKGLIYIILYAISIALMNTLLKLAGPIPPTEKIVYKSFICIIGGFIVIAKTYGFKDKGRFIGNKKNIFGLSIRTICGLTGGTANIYALQYLILSTSSVIQDLSVFFLVIFSFIFLKEKIKFWQVVLICVGFVGAVFVINPSSAKFVLTPSLAAIFGSAMNAGDSVSMRYLRKTASPSTIVFFYNVACAVVLTPFMLMDYKVLTIKAMTYLLLSGVCYLVVEFAITSAYKYAPAREIAIFSYIDVIFSAVLGFIVFGSLPTIISIIGYIIILAAAITLVLYNSKTTDSSKQETKATS</sequence>
<evidence type="ECO:0000313" key="9">
    <source>
        <dbReference type="Proteomes" id="UP000095488"/>
    </source>
</evidence>
<feature type="transmembrane region" description="Helical" evidence="6">
    <location>
        <begin position="14"/>
        <end position="32"/>
    </location>
</feature>
<keyword evidence="9" id="KW-1185">Reference proteome</keyword>
<feature type="transmembrane region" description="Helical" evidence="6">
    <location>
        <begin position="44"/>
        <end position="60"/>
    </location>
</feature>
<evidence type="ECO:0000256" key="1">
    <source>
        <dbReference type="ARBA" id="ARBA00004141"/>
    </source>
</evidence>
<organism evidence="8 9">
    <name type="scientific">Sarcina ventriculi</name>
    <name type="common">Clostridium ventriculi</name>
    <dbReference type="NCBI Taxonomy" id="1267"/>
    <lineage>
        <taxon>Bacteria</taxon>
        <taxon>Bacillati</taxon>
        <taxon>Bacillota</taxon>
        <taxon>Clostridia</taxon>
        <taxon>Eubacteriales</taxon>
        <taxon>Clostridiaceae</taxon>
        <taxon>Sarcina</taxon>
    </lineage>
</organism>
<dbReference type="RefSeq" id="WP_055258785.1">
    <property type="nucleotide sequence ID" value="NZ_BCMV01000019.1"/>
</dbReference>
<name>A0ABM9UQ15_SARVE</name>
<feature type="transmembrane region" description="Helical" evidence="6">
    <location>
        <begin position="156"/>
        <end position="173"/>
    </location>
</feature>